<sequence length="315" mass="36518">MYDHFVRDGFGKKKIGEIKYSDVLYFYYDLLNEKKIHINTLETIHTVLHPTFQLAVRDDIIRNNPSDRVMAEIKKKGGKNKGVRHALTLEQQRAFMNYIATSPVFCHWSPFFTVLLGTGCRIGEVVGLRWQDVDMGSRLIDINHSMTYYPRRTDTYKCEFKVSLPKTNAGIRKLPIMQPVYDALQSEYERQKEDGFCSTVVDGMTGFIFTNRFNTIHNPLAVNRAIRRILEAYNADEIINAKKEKRQPIIIPHFSCHHLRHTFCSRFCENETNVKVIQAIMGHASIETTMDIYAEVTDSKKQEAIENLARNLDVF</sequence>
<dbReference type="Gene3D" id="1.10.443.10">
    <property type="entry name" value="Intergrase catalytic core"/>
    <property type="match status" value="1"/>
</dbReference>
<dbReference type="InterPro" id="IPR011010">
    <property type="entry name" value="DNA_brk_join_enz"/>
</dbReference>
<keyword evidence="2" id="KW-0233">DNA recombination</keyword>
<gene>
    <name evidence="3" type="ORF">acsn021_38770</name>
</gene>
<dbReference type="Proteomes" id="UP000515561">
    <property type="component" value="Chromosome"/>
</dbReference>
<dbReference type="InterPro" id="IPR002104">
    <property type="entry name" value="Integrase_catalytic"/>
</dbReference>
<dbReference type="PROSITE" id="PS51898">
    <property type="entry name" value="TYR_RECOMBINASE"/>
    <property type="match status" value="1"/>
</dbReference>
<dbReference type="Gene3D" id="1.10.150.130">
    <property type="match status" value="1"/>
</dbReference>
<evidence type="ECO:0000313" key="4">
    <source>
        <dbReference type="Proteomes" id="UP000515561"/>
    </source>
</evidence>
<dbReference type="EMBL" id="AP023367">
    <property type="protein sequence ID" value="BCJ96308.1"/>
    <property type="molecule type" value="Genomic_DNA"/>
</dbReference>
<keyword evidence="1" id="KW-0238">DNA-binding</keyword>
<evidence type="ECO:0000256" key="2">
    <source>
        <dbReference type="ARBA" id="ARBA00023172"/>
    </source>
</evidence>
<dbReference type="InterPro" id="IPR050090">
    <property type="entry name" value="Tyrosine_recombinase_XerCD"/>
</dbReference>
<proteinExistence type="predicted"/>
<organism evidence="3 4">
    <name type="scientific">Anaerocolumna cellulosilytica</name>
    <dbReference type="NCBI Taxonomy" id="433286"/>
    <lineage>
        <taxon>Bacteria</taxon>
        <taxon>Bacillati</taxon>
        <taxon>Bacillota</taxon>
        <taxon>Clostridia</taxon>
        <taxon>Lachnospirales</taxon>
        <taxon>Lachnospiraceae</taxon>
        <taxon>Anaerocolumna</taxon>
    </lineage>
</organism>
<dbReference type="Pfam" id="PF00589">
    <property type="entry name" value="Phage_integrase"/>
    <property type="match status" value="1"/>
</dbReference>
<dbReference type="GO" id="GO:0003677">
    <property type="term" value="F:DNA binding"/>
    <property type="evidence" value="ECO:0007669"/>
    <property type="project" value="UniProtKB-KW"/>
</dbReference>
<name>A0A6S6RBP5_9FIRM</name>
<dbReference type="AlphaFoldDB" id="A0A6S6RBP5"/>
<dbReference type="InterPro" id="IPR010998">
    <property type="entry name" value="Integrase_recombinase_N"/>
</dbReference>
<protein>
    <submittedName>
        <fullName evidence="3">Uncharacterized protein</fullName>
    </submittedName>
</protein>
<dbReference type="KEGG" id="acel:acsn021_38770"/>
<dbReference type="PANTHER" id="PTHR30349">
    <property type="entry name" value="PHAGE INTEGRASE-RELATED"/>
    <property type="match status" value="1"/>
</dbReference>
<dbReference type="GO" id="GO:0015074">
    <property type="term" value="P:DNA integration"/>
    <property type="evidence" value="ECO:0007669"/>
    <property type="project" value="InterPro"/>
</dbReference>
<dbReference type="SUPFAM" id="SSF56349">
    <property type="entry name" value="DNA breaking-rejoining enzymes"/>
    <property type="match status" value="1"/>
</dbReference>
<evidence type="ECO:0000256" key="1">
    <source>
        <dbReference type="ARBA" id="ARBA00023125"/>
    </source>
</evidence>
<keyword evidence="4" id="KW-1185">Reference proteome</keyword>
<dbReference type="InterPro" id="IPR013762">
    <property type="entry name" value="Integrase-like_cat_sf"/>
</dbReference>
<dbReference type="GO" id="GO:0006310">
    <property type="term" value="P:DNA recombination"/>
    <property type="evidence" value="ECO:0007669"/>
    <property type="project" value="UniProtKB-KW"/>
</dbReference>
<reference evidence="3 4" key="1">
    <citation type="journal article" date="2016" name="Int. J. Syst. Evol. Microbiol.">
        <title>Descriptions of Anaerotaenia torta gen. nov., sp. nov. and Anaerocolumna cellulosilytica gen. nov., sp. nov. isolated from a methanogenic reactor of cattle waste.</title>
        <authorList>
            <person name="Uek A."/>
            <person name="Ohtaki Y."/>
            <person name="Kaku N."/>
            <person name="Ueki K."/>
        </authorList>
    </citation>
    <scope>NUCLEOTIDE SEQUENCE [LARGE SCALE GENOMIC DNA]</scope>
    <source>
        <strain evidence="3 4">SN021</strain>
    </source>
</reference>
<dbReference type="CDD" id="cd01189">
    <property type="entry name" value="INT_ICEBs1_C_like"/>
    <property type="match status" value="1"/>
</dbReference>
<accession>A0A6S6RBP5</accession>
<evidence type="ECO:0000313" key="3">
    <source>
        <dbReference type="EMBL" id="BCJ96308.1"/>
    </source>
</evidence>